<evidence type="ECO:0000256" key="4">
    <source>
        <dbReference type="ARBA" id="ARBA00023186"/>
    </source>
</evidence>
<keyword evidence="3 5" id="KW-0533">Nickel</keyword>
<evidence type="ECO:0000256" key="2">
    <source>
        <dbReference type="ARBA" id="ARBA00022490"/>
    </source>
</evidence>
<protein>
    <recommendedName>
        <fullName evidence="5">Urease accessory protein UreE</fullName>
    </recommendedName>
</protein>
<gene>
    <name evidence="5" type="primary">ureE</name>
    <name evidence="8" type="ORF">ACFPPC_16530</name>
</gene>
<keyword evidence="9" id="KW-1185">Reference proteome</keyword>
<reference evidence="9" key="1">
    <citation type="journal article" date="2019" name="Int. J. Syst. Evol. Microbiol.">
        <title>The Global Catalogue of Microorganisms (GCM) 10K type strain sequencing project: providing services to taxonomists for standard genome sequencing and annotation.</title>
        <authorList>
            <consortium name="The Broad Institute Genomics Platform"/>
            <consortium name="The Broad Institute Genome Sequencing Center for Infectious Disease"/>
            <person name="Wu L."/>
            <person name="Ma J."/>
        </authorList>
    </citation>
    <scope>NUCLEOTIDE SEQUENCE [LARGE SCALE GENOMIC DNA]</scope>
    <source>
        <strain evidence="9">CGMCC 1.16326</strain>
    </source>
</reference>
<dbReference type="Pfam" id="PF05194">
    <property type="entry name" value="UreE_C"/>
    <property type="match status" value="1"/>
</dbReference>
<comment type="similarity">
    <text evidence="5">Belongs to the UreE family.</text>
</comment>
<dbReference type="Proteomes" id="UP001596104">
    <property type="component" value="Unassembled WGS sequence"/>
</dbReference>
<feature type="region of interest" description="Disordered" evidence="6">
    <location>
        <begin position="171"/>
        <end position="250"/>
    </location>
</feature>
<comment type="function">
    <text evidence="5">Involved in urease metallocenter assembly. Binds nickel. Probably functions as a nickel donor during metallocenter assembly.</text>
</comment>
<dbReference type="InterPro" id="IPR012406">
    <property type="entry name" value="UreE"/>
</dbReference>
<keyword evidence="2 5" id="KW-0963">Cytoplasm</keyword>
<dbReference type="InterPro" id="IPR004029">
    <property type="entry name" value="UreE_N"/>
</dbReference>
<evidence type="ECO:0000313" key="9">
    <source>
        <dbReference type="Proteomes" id="UP001596104"/>
    </source>
</evidence>
<dbReference type="RefSeq" id="WP_377009448.1">
    <property type="nucleotide sequence ID" value="NZ_JBHSLV010000030.1"/>
</dbReference>
<feature type="domain" description="UreE urease accessory N-terminal" evidence="7">
    <location>
        <begin position="21"/>
        <end position="86"/>
    </location>
</feature>
<dbReference type="Pfam" id="PF02814">
    <property type="entry name" value="UreE_N"/>
    <property type="match status" value="1"/>
</dbReference>
<dbReference type="Gene3D" id="3.30.70.790">
    <property type="entry name" value="UreE, C-terminal domain"/>
    <property type="match status" value="1"/>
</dbReference>
<dbReference type="InterPro" id="IPR036118">
    <property type="entry name" value="UreE_N_sf"/>
</dbReference>
<comment type="subcellular location">
    <subcellularLocation>
        <location evidence="1 5">Cytoplasm</location>
    </subcellularLocation>
</comment>
<dbReference type="InterPro" id="IPR002395">
    <property type="entry name" value="Kininogen"/>
</dbReference>
<dbReference type="InterPro" id="IPR007864">
    <property type="entry name" value="UreE_C_dom"/>
</dbReference>
<accession>A0ABW0HAP2</accession>
<evidence type="ECO:0000313" key="8">
    <source>
        <dbReference type="EMBL" id="MFC5394248.1"/>
    </source>
</evidence>
<dbReference type="SUPFAM" id="SSF69737">
    <property type="entry name" value="Urease metallochaperone UreE, C-terminal domain"/>
    <property type="match status" value="1"/>
</dbReference>
<evidence type="ECO:0000256" key="1">
    <source>
        <dbReference type="ARBA" id="ARBA00004496"/>
    </source>
</evidence>
<name>A0ABW0HAP2_9HYPH</name>
<sequence length="250" mass="27562">MRPAIERSPLIHHATGFVMQRAISVVRKAAVKQDRVVETLTLDHHGRNARHAALKGDGGRDILLDLDKPTALNDGDAVKLEDGSLVLIRAAAQKLVAITAENPLRLARLAWHLGGRHVPVEVTADAIYVEQNPALAELVRGQGCAMSEIERPFQPEPEVHHHEHGDACGCGHDHGDHAHHHHGHEHGHGHSHAGHSHDHAHEHHHTHEHAHGDACGCGHDHHHHHDDHGHKHDHGHHGHEHGHKGHKHDH</sequence>
<organism evidence="8 9">
    <name type="scientific">Bosea vestrisii</name>
    <dbReference type="NCBI Taxonomy" id="151416"/>
    <lineage>
        <taxon>Bacteria</taxon>
        <taxon>Pseudomonadati</taxon>
        <taxon>Pseudomonadota</taxon>
        <taxon>Alphaproteobacteria</taxon>
        <taxon>Hyphomicrobiales</taxon>
        <taxon>Boseaceae</taxon>
        <taxon>Bosea</taxon>
    </lineage>
</organism>
<dbReference type="PRINTS" id="PR00334">
    <property type="entry name" value="KININOGEN"/>
</dbReference>
<evidence type="ECO:0000256" key="5">
    <source>
        <dbReference type="HAMAP-Rule" id="MF_00822"/>
    </source>
</evidence>
<feature type="compositionally biased region" description="Basic residues" evidence="6">
    <location>
        <begin position="177"/>
        <end position="194"/>
    </location>
</feature>
<dbReference type="SMART" id="SM00988">
    <property type="entry name" value="UreE_N"/>
    <property type="match status" value="1"/>
</dbReference>
<proteinExistence type="inferred from homology"/>
<dbReference type="SUPFAM" id="SSF69287">
    <property type="entry name" value="Urease metallochaperone UreE, N-terminal domain"/>
    <property type="match status" value="1"/>
</dbReference>
<keyword evidence="4 5" id="KW-0143">Chaperone</keyword>
<feature type="compositionally biased region" description="Basic residues" evidence="6">
    <location>
        <begin position="220"/>
        <end position="250"/>
    </location>
</feature>
<dbReference type="EMBL" id="JBHSLV010000030">
    <property type="protein sequence ID" value="MFC5394248.1"/>
    <property type="molecule type" value="Genomic_DNA"/>
</dbReference>
<comment type="caution">
    <text evidence="8">The sequence shown here is derived from an EMBL/GenBank/DDBJ whole genome shotgun (WGS) entry which is preliminary data.</text>
</comment>
<evidence type="ECO:0000256" key="3">
    <source>
        <dbReference type="ARBA" id="ARBA00022596"/>
    </source>
</evidence>
<dbReference type="CDD" id="cd00571">
    <property type="entry name" value="UreE"/>
    <property type="match status" value="1"/>
</dbReference>
<evidence type="ECO:0000259" key="7">
    <source>
        <dbReference type="SMART" id="SM00988"/>
    </source>
</evidence>
<dbReference type="HAMAP" id="MF_00822">
    <property type="entry name" value="UreE"/>
    <property type="match status" value="1"/>
</dbReference>
<dbReference type="Gene3D" id="2.60.260.20">
    <property type="entry name" value="Urease metallochaperone UreE, N-terminal domain"/>
    <property type="match status" value="1"/>
</dbReference>
<evidence type="ECO:0000256" key="6">
    <source>
        <dbReference type="SAM" id="MobiDB-lite"/>
    </source>
</evidence>